<name>A0A060YMC0_ONCMY</name>
<protein>
    <submittedName>
        <fullName evidence="1">Uncharacterized protein</fullName>
    </submittedName>
</protein>
<dbReference type="EMBL" id="FR913677">
    <property type="protein sequence ID" value="CDQ92702.1"/>
    <property type="molecule type" value="Genomic_DNA"/>
</dbReference>
<gene>
    <name evidence="1" type="ORF">GSONMT00019500001</name>
</gene>
<reference evidence="1" key="2">
    <citation type="submission" date="2014-03" db="EMBL/GenBank/DDBJ databases">
        <authorList>
            <person name="Genoscope - CEA"/>
        </authorList>
    </citation>
    <scope>NUCLEOTIDE SEQUENCE</scope>
</reference>
<accession>A0A060YMC0</accession>
<dbReference type="Proteomes" id="UP000193380">
    <property type="component" value="Unassembled WGS sequence"/>
</dbReference>
<dbReference type="PaxDb" id="8022-A0A060YMC0"/>
<proteinExistence type="predicted"/>
<reference evidence="1" key="1">
    <citation type="journal article" date="2014" name="Nat. Commun.">
        <title>The rainbow trout genome provides novel insights into evolution after whole-genome duplication in vertebrates.</title>
        <authorList>
            <person name="Berthelot C."/>
            <person name="Brunet F."/>
            <person name="Chalopin D."/>
            <person name="Juanchich A."/>
            <person name="Bernard M."/>
            <person name="Noel B."/>
            <person name="Bento P."/>
            <person name="Da Silva C."/>
            <person name="Labadie K."/>
            <person name="Alberti A."/>
            <person name="Aury J.M."/>
            <person name="Louis A."/>
            <person name="Dehais P."/>
            <person name="Bardou P."/>
            <person name="Montfort J."/>
            <person name="Klopp C."/>
            <person name="Cabau C."/>
            <person name="Gaspin C."/>
            <person name="Thorgaard G.H."/>
            <person name="Boussaha M."/>
            <person name="Quillet E."/>
            <person name="Guyomard R."/>
            <person name="Galiana D."/>
            <person name="Bobe J."/>
            <person name="Volff J.N."/>
            <person name="Genet C."/>
            <person name="Wincker P."/>
            <person name="Jaillon O."/>
            <person name="Roest Crollius H."/>
            <person name="Guiguen Y."/>
        </authorList>
    </citation>
    <scope>NUCLEOTIDE SEQUENCE [LARGE SCALE GENOMIC DNA]</scope>
</reference>
<organism evidence="1 2">
    <name type="scientific">Oncorhynchus mykiss</name>
    <name type="common">Rainbow trout</name>
    <name type="synonym">Salmo gairdneri</name>
    <dbReference type="NCBI Taxonomy" id="8022"/>
    <lineage>
        <taxon>Eukaryota</taxon>
        <taxon>Metazoa</taxon>
        <taxon>Chordata</taxon>
        <taxon>Craniata</taxon>
        <taxon>Vertebrata</taxon>
        <taxon>Euteleostomi</taxon>
        <taxon>Actinopterygii</taxon>
        <taxon>Neopterygii</taxon>
        <taxon>Teleostei</taxon>
        <taxon>Protacanthopterygii</taxon>
        <taxon>Salmoniformes</taxon>
        <taxon>Salmonidae</taxon>
        <taxon>Salmoninae</taxon>
        <taxon>Oncorhynchus</taxon>
    </lineage>
</organism>
<sequence>MKAHFHPRPILLHLTGHSRLYQLPFPTTVMFFNRFLTISQALHISDPHADDYNE</sequence>
<evidence type="ECO:0000313" key="1">
    <source>
        <dbReference type="EMBL" id="CDQ92702.1"/>
    </source>
</evidence>
<evidence type="ECO:0000313" key="2">
    <source>
        <dbReference type="Proteomes" id="UP000193380"/>
    </source>
</evidence>
<dbReference type="AlphaFoldDB" id="A0A060YMC0"/>